<dbReference type="Proteomes" id="UP001295740">
    <property type="component" value="Unassembled WGS sequence"/>
</dbReference>
<comment type="caution">
    <text evidence="2">The sequence shown here is derived from an EMBL/GenBank/DDBJ whole genome shotgun (WGS) entry which is preliminary data.</text>
</comment>
<dbReference type="AlphaFoldDB" id="A0AAI8YG48"/>
<reference evidence="2" key="1">
    <citation type="submission" date="2023-10" db="EMBL/GenBank/DDBJ databases">
        <authorList>
            <person name="Hackl T."/>
        </authorList>
    </citation>
    <scope>NUCLEOTIDE SEQUENCE</scope>
</reference>
<keyword evidence="3" id="KW-1185">Reference proteome</keyword>
<sequence length="141" mass="16008">MDKNSQPSSSDTGRVALYLTHAAERLLKSILPERDYKDGTVTRERKSPDYLPYEARGLVSPEISSVDSDDGLSWDLEEYDIVQRNNPSSNLKDAKTDPDSNKNDEDRAANDQIDKLEAAFKPTLETLYGKEYIRRRQGPDK</sequence>
<name>A0AAI8YG48_9PEZI</name>
<dbReference type="EMBL" id="CAUWAG010000006">
    <property type="protein sequence ID" value="CAJ2503360.1"/>
    <property type="molecule type" value="Genomic_DNA"/>
</dbReference>
<evidence type="ECO:0000313" key="2">
    <source>
        <dbReference type="EMBL" id="CAJ2503360.1"/>
    </source>
</evidence>
<protein>
    <submittedName>
        <fullName evidence="2">Uu.00g107540.m01.CDS01</fullName>
    </submittedName>
</protein>
<gene>
    <name evidence="2" type="ORF">KHLLAP_LOCUS3828</name>
</gene>
<evidence type="ECO:0000313" key="3">
    <source>
        <dbReference type="Proteomes" id="UP001295740"/>
    </source>
</evidence>
<evidence type="ECO:0000256" key="1">
    <source>
        <dbReference type="SAM" id="MobiDB-lite"/>
    </source>
</evidence>
<proteinExistence type="predicted"/>
<feature type="region of interest" description="Disordered" evidence="1">
    <location>
        <begin position="83"/>
        <end position="113"/>
    </location>
</feature>
<accession>A0AAI8YG48</accession>
<organism evidence="2 3">
    <name type="scientific">Anthostomella pinea</name>
    <dbReference type="NCBI Taxonomy" id="933095"/>
    <lineage>
        <taxon>Eukaryota</taxon>
        <taxon>Fungi</taxon>
        <taxon>Dikarya</taxon>
        <taxon>Ascomycota</taxon>
        <taxon>Pezizomycotina</taxon>
        <taxon>Sordariomycetes</taxon>
        <taxon>Xylariomycetidae</taxon>
        <taxon>Xylariales</taxon>
        <taxon>Xylariaceae</taxon>
        <taxon>Anthostomella</taxon>
    </lineage>
</organism>
<feature type="compositionally biased region" description="Basic and acidic residues" evidence="1">
    <location>
        <begin position="92"/>
        <end position="113"/>
    </location>
</feature>